<dbReference type="RefSeq" id="XP_019040685.1">
    <property type="nucleotide sequence ID" value="XM_019185568.1"/>
</dbReference>
<evidence type="ECO:0000256" key="1">
    <source>
        <dbReference type="ARBA" id="ARBA00004141"/>
    </source>
</evidence>
<evidence type="ECO:0000313" key="7">
    <source>
        <dbReference type="Proteomes" id="UP000094112"/>
    </source>
</evidence>
<dbReference type="InterPro" id="IPR003689">
    <property type="entry name" value="ZIP"/>
</dbReference>
<dbReference type="PANTHER" id="PTHR11040:SF32">
    <property type="entry name" value="ZINC-REGULATED TRANSPORTER 1"/>
    <property type="match status" value="1"/>
</dbReference>
<evidence type="ECO:0000256" key="3">
    <source>
        <dbReference type="ARBA" id="ARBA00022989"/>
    </source>
</evidence>
<dbReference type="GO" id="GO:0000006">
    <property type="term" value="F:high-affinity zinc transmembrane transporter activity"/>
    <property type="evidence" value="ECO:0007669"/>
    <property type="project" value="TreeGrafter"/>
</dbReference>
<dbReference type="GO" id="GO:0071578">
    <property type="term" value="P:zinc ion import across plasma membrane"/>
    <property type="evidence" value="ECO:0007669"/>
    <property type="project" value="TreeGrafter"/>
</dbReference>
<feature type="transmembrane region" description="Helical" evidence="5">
    <location>
        <begin position="272"/>
        <end position="291"/>
    </location>
</feature>
<dbReference type="Pfam" id="PF02535">
    <property type="entry name" value="Zip"/>
    <property type="match status" value="1"/>
</dbReference>
<dbReference type="GO" id="GO:0005886">
    <property type="term" value="C:plasma membrane"/>
    <property type="evidence" value="ECO:0007669"/>
    <property type="project" value="TreeGrafter"/>
</dbReference>
<evidence type="ECO:0000256" key="5">
    <source>
        <dbReference type="SAM" id="Phobius"/>
    </source>
</evidence>
<keyword evidence="4 5" id="KW-0472">Membrane</keyword>
<keyword evidence="3 5" id="KW-1133">Transmembrane helix</keyword>
<name>A0A1E3P7Z6_WICAA</name>
<dbReference type="GeneID" id="30202814"/>
<keyword evidence="2 5" id="KW-0812">Transmembrane</keyword>
<feature type="transmembrane region" description="Helical" evidence="5">
    <location>
        <begin position="45"/>
        <end position="64"/>
    </location>
</feature>
<accession>A0A1E3P7Z6</accession>
<feature type="transmembrane region" description="Helical" evidence="5">
    <location>
        <begin position="204"/>
        <end position="224"/>
    </location>
</feature>
<dbReference type="AlphaFoldDB" id="A0A1E3P7Z6"/>
<comment type="subcellular location">
    <subcellularLocation>
        <location evidence="1">Membrane</location>
        <topology evidence="1">Multi-pass membrane protein</topology>
    </subcellularLocation>
</comment>
<dbReference type="EMBL" id="KV454209">
    <property type="protein sequence ID" value="ODQ61478.1"/>
    <property type="molecule type" value="Genomic_DNA"/>
</dbReference>
<protein>
    <submittedName>
        <fullName evidence="6">Uncharacterized protein</fullName>
    </submittedName>
</protein>
<feature type="transmembrane region" description="Helical" evidence="5">
    <location>
        <begin position="236"/>
        <end position="260"/>
    </location>
</feature>
<dbReference type="PANTHER" id="PTHR11040">
    <property type="entry name" value="ZINC/IRON TRANSPORTER"/>
    <property type="match status" value="1"/>
</dbReference>
<evidence type="ECO:0000313" key="6">
    <source>
        <dbReference type="EMBL" id="ODQ61478.1"/>
    </source>
</evidence>
<gene>
    <name evidence="6" type="ORF">WICANDRAFT_83600</name>
</gene>
<keyword evidence="7" id="KW-1185">Reference proteome</keyword>
<organism evidence="6 7">
    <name type="scientific">Wickerhamomyces anomalus (strain ATCC 58044 / CBS 1984 / NCYC 433 / NRRL Y-366-8)</name>
    <name type="common">Yeast</name>
    <name type="synonym">Hansenula anomala</name>
    <dbReference type="NCBI Taxonomy" id="683960"/>
    <lineage>
        <taxon>Eukaryota</taxon>
        <taxon>Fungi</taxon>
        <taxon>Dikarya</taxon>
        <taxon>Ascomycota</taxon>
        <taxon>Saccharomycotina</taxon>
        <taxon>Saccharomycetes</taxon>
        <taxon>Phaffomycetales</taxon>
        <taxon>Wickerhamomycetaceae</taxon>
        <taxon>Wickerhamomyces</taxon>
    </lineage>
</organism>
<evidence type="ECO:0000256" key="4">
    <source>
        <dbReference type="ARBA" id="ARBA00023136"/>
    </source>
</evidence>
<feature type="transmembrane region" description="Helical" evidence="5">
    <location>
        <begin position="173"/>
        <end position="192"/>
    </location>
</feature>
<proteinExistence type="predicted"/>
<dbReference type="Proteomes" id="UP000094112">
    <property type="component" value="Unassembled WGS sequence"/>
</dbReference>
<dbReference type="STRING" id="683960.A0A1E3P7Z6"/>
<reference evidence="6 7" key="1">
    <citation type="journal article" date="2016" name="Proc. Natl. Acad. Sci. U.S.A.">
        <title>Comparative genomics of biotechnologically important yeasts.</title>
        <authorList>
            <person name="Riley R."/>
            <person name="Haridas S."/>
            <person name="Wolfe K.H."/>
            <person name="Lopes M.R."/>
            <person name="Hittinger C.T."/>
            <person name="Goeker M."/>
            <person name="Salamov A.A."/>
            <person name="Wisecaver J.H."/>
            <person name="Long T.M."/>
            <person name="Calvey C.H."/>
            <person name="Aerts A.L."/>
            <person name="Barry K.W."/>
            <person name="Choi C."/>
            <person name="Clum A."/>
            <person name="Coughlan A.Y."/>
            <person name="Deshpande S."/>
            <person name="Douglass A.P."/>
            <person name="Hanson S.J."/>
            <person name="Klenk H.-P."/>
            <person name="LaButti K.M."/>
            <person name="Lapidus A."/>
            <person name="Lindquist E.A."/>
            <person name="Lipzen A.M."/>
            <person name="Meier-Kolthoff J.P."/>
            <person name="Ohm R.A."/>
            <person name="Otillar R.P."/>
            <person name="Pangilinan J.L."/>
            <person name="Peng Y."/>
            <person name="Rokas A."/>
            <person name="Rosa C.A."/>
            <person name="Scheuner C."/>
            <person name="Sibirny A.A."/>
            <person name="Slot J.C."/>
            <person name="Stielow J.B."/>
            <person name="Sun H."/>
            <person name="Kurtzman C.P."/>
            <person name="Blackwell M."/>
            <person name="Grigoriev I.V."/>
            <person name="Jeffries T.W."/>
        </authorList>
    </citation>
    <scope>NUCLEOTIDE SEQUENCE [LARGE SCALE GENOMIC DNA]</scope>
    <source>
        <strain evidence="7">ATCC 58044 / CBS 1984 / NCYC 433 / NRRL Y-366-8</strain>
    </source>
</reference>
<dbReference type="OrthoDB" id="448280at2759"/>
<feature type="transmembrane region" description="Helical" evidence="5">
    <location>
        <begin position="312"/>
        <end position="330"/>
    </location>
</feature>
<evidence type="ECO:0000256" key="2">
    <source>
        <dbReference type="ARBA" id="ARBA00022692"/>
    </source>
</evidence>
<feature type="transmembrane region" description="Helical" evidence="5">
    <location>
        <begin position="119"/>
        <end position="140"/>
    </location>
</feature>
<sequence>MNHLYNPDTALLTDPSIPLSWKLCILHGNYDDPTTTAQSLTGLRISSIFVIFIVSTIFTIFPLLSKSFKWIKMPLYVYLFARHFGTGVIISTAFIHLLDPAYLQIGAGSCVGAHDGWDLFPWVPALIMGSVFLIFLTDVLSDVVVQRKYGIGQEEEEEEVEKSQDQRGFRSQIAAFLILEFGIIFHSVMIGLNLGAVGELEFKTLYIVLIFHQSFEGLGLGARLSGVPWPREQVSFIWAYLMCLMYGLVTPISIAIGISIRHQFNSNSFNVNVISGVLDSISCGILIYSGLVELLARDFIFNSNPQRDLKQLMFCIMSIIAGAGIMSAIGKWA</sequence>
<feature type="transmembrane region" description="Helical" evidence="5">
    <location>
        <begin position="76"/>
        <end position="99"/>
    </location>
</feature>